<sequence>MTTTPSDADARAQILRLLGEIAPEADLACLNPDVSFRDQLDLDSMDFLNFVVALHKAFHIEIPETDYPKYMTLNGCIAQVAASRT</sequence>
<dbReference type="InterPro" id="IPR036736">
    <property type="entry name" value="ACP-like_sf"/>
</dbReference>
<protein>
    <submittedName>
        <fullName evidence="2">Acyl carrier protein</fullName>
    </submittedName>
</protein>
<dbReference type="InterPro" id="IPR009081">
    <property type="entry name" value="PP-bd_ACP"/>
</dbReference>
<dbReference type="Gene3D" id="1.10.1200.10">
    <property type="entry name" value="ACP-like"/>
    <property type="match status" value="1"/>
</dbReference>
<evidence type="ECO:0000313" key="3">
    <source>
        <dbReference type="Proteomes" id="UP000675880"/>
    </source>
</evidence>
<dbReference type="EMBL" id="CAJNBJ010000016">
    <property type="protein sequence ID" value="CAE6760047.1"/>
    <property type="molecule type" value="Genomic_DNA"/>
</dbReference>
<comment type="caution">
    <text evidence="2">The sequence shown here is derived from an EMBL/GenBank/DDBJ whole genome shotgun (WGS) entry which is preliminary data.</text>
</comment>
<dbReference type="SUPFAM" id="SSF47336">
    <property type="entry name" value="ACP-like"/>
    <property type="match status" value="1"/>
</dbReference>
<dbReference type="PROSITE" id="PS50075">
    <property type="entry name" value="CARRIER"/>
    <property type="match status" value="1"/>
</dbReference>
<organism evidence="2 3">
    <name type="scientific">Nitrospira defluvii</name>
    <dbReference type="NCBI Taxonomy" id="330214"/>
    <lineage>
        <taxon>Bacteria</taxon>
        <taxon>Pseudomonadati</taxon>
        <taxon>Nitrospirota</taxon>
        <taxon>Nitrospiria</taxon>
        <taxon>Nitrospirales</taxon>
        <taxon>Nitrospiraceae</taxon>
        <taxon>Nitrospira</taxon>
    </lineage>
</organism>
<keyword evidence="3" id="KW-1185">Reference proteome</keyword>
<feature type="domain" description="Carrier" evidence="1">
    <location>
        <begin position="8"/>
        <end position="84"/>
    </location>
</feature>
<reference evidence="2 3" key="1">
    <citation type="submission" date="2021-02" db="EMBL/GenBank/DDBJ databases">
        <authorList>
            <person name="Han P."/>
        </authorList>
    </citation>
    <scope>NUCLEOTIDE SEQUENCE [LARGE SCALE GENOMIC DNA]</scope>
    <source>
        <strain evidence="2">Candidatus Nitrospira sp. ZN2</strain>
    </source>
</reference>
<accession>A0ABM8RLU6</accession>
<name>A0ABM8RLU6_9BACT</name>
<proteinExistence type="predicted"/>
<dbReference type="Pfam" id="PF00550">
    <property type="entry name" value="PP-binding"/>
    <property type="match status" value="1"/>
</dbReference>
<evidence type="ECO:0000313" key="2">
    <source>
        <dbReference type="EMBL" id="CAE6760047.1"/>
    </source>
</evidence>
<dbReference type="Proteomes" id="UP000675880">
    <property type="component" value="Unassembled WGS sequence"/>
</dbReference>
<evidence type="ECO:0000259" key="1">
    <source>
        <dbReference type="PROSITE" id="PS50075"/>
    </source>
</evidence>
<dbReference type="RefSeq" id="WP_213042738.1">
    <property type="nucleotide sequence ID" value="NZ_CAJNBJ010000016.1"/>
</dbReference>
<gene>
    <name evidence="2" type="ORF">NSPZN2_30599</name>
</gene>